<dbReference type="Proteomes" id="UP000052015">
    <property type="component" value="Unassembled WGS sequence"/>
</dbReference>
<dbReference type="PANTHER" id="PTHR43002">
    <property type="entry name" value="GLYCOGEN DEBRANCHING ENZYME"/>
    <property type="match status" value="1"/>
</dbReference>
<feature type="transmembrane region" description="Helical" evidence="10">
    <location>
        <begin position="984"/>
        <end position="1002"/>
    </location>
</feature>
<evidence type="ECO:0000256" key="3">
    <source>
        <dbReference type="ARBA" id="ARBA00022801"/>
    </source>
</evidence>
<dbReference type="CDD" id="cd11341">
    <property type="entry name" value="AmyAc_Pullulanase_LD-like"/>
    <property type="match status" value="1"/>
</dbReference>
<dbReference type="CDD" id="cd02860">
    <property type="entry name" value="E_set_Pullulanase"/>
    <property type="match status" value="1"/>
</dbReference>
<comment type="similarity">
    <text evidence="1">Belongs to the glycosyl hydrolase 13 family.</text>
</comment>
<dbReference type="Pfam" id="PF00128">
    <property type="entry name" value="Alpha-amylase"/>
    <property type="match status" value="1"/>
</dbReference>
<dbReference type="Pfam" id="PF03714">
    <property type="entry name" value="PUD"/>
    <property type="match status" value="2"/>
</dbReference>
<evidence type="ECO:0000256" key="10">
    <source>
        <dbReference type="SAM" id="Phobius"/>
    </source>
</evidence>
<proteinExistence type="inferred from homology"/>
<dbReference type="PATRIC" id="fig|908809.3.peg.742"/>
<keyword evidence="10" id="KW-1133">Transmembrane helix</keyword>
<evidence type="ECO:0000256" key="9">
    <source>
        <dbReference type="ARBA" id="ARBA00031076"/>
    </source>
</evidence>
<dbReference type="RefSeq" id="WP_057977230.1">
    <property type="nucleotide sequence ID" value="NZ_LKHP01000003.1"/>
</dbReference>
<protein>
    <recommendedName>
        <fullName evidence="7">pullulanase</fullName>
        <ecNumber evidence="7">3.2.1.41</ecNumber>
    </recommendedName>
    <alternativeName>
        <fullName evidence="8">Alpha-dextrin endo-1,6-alpha-glucosidase</fullName>
    </alternativeName>
    <alternativeName>
        <fullName evidence="9">Pullulan 6-glucanohydrolase</fullName>
    </alternativeName>
</protein>
<keyword evidence="4" id="KW-0106">Calcium</keyword>
<dbReference type="Gene3D" id="2.60.40.10">
    <property type="entry name" value="Immunoglobulins"/>
    <property type="match status" value="1"/>
</dbReference>
<dbReference type="NCBIfam" id="TIGR02104">
    <property type="entry name" value="pulA_typeI"/>
    <property type="match status" value="1"/>
</dbReference>
<dbReference type="GO" id="GO:0030246">
    <property type="term" value="F:carbohydrate binding"/>
    <property type="evidence" value="ECO:0007669"/>
    <property type="project" value="InterPro"/>
</dbReference>
<dbReference type="GO" id="GO:0005975">
    <property type="term" value="P:carbohydrate metabolic process"/>
    <property type="evidence" value="ECO:0007669"/>
    <property type="project" value="InterPro"/>
</dbReference>
<evidence type="ECO:0000256" key="5">
    <source>
        <dbReference type="ARBA" id="ARBA00023295"/>
    </source>
</evidence>
<keyword evidence="2" id="KW-0732">Signal</keyword>
<dbReference type="SMART" id="SM00642">
    <property type="entry name" value="Aamy"/>
    <property type="match status" value="1"/>
</dbReference>
<evidence type="ECO:0000256" key="7">
    <source>
        <dbReference type="ARBA" id="ARBA00024062"/>
    </source>
</evidence>
<name>A0A0R3K313_CALMK</name>
<keyword evidence="13" id="KW-1185">Reference proteome</keyword>
<sequence>MKKKNFAGIIMAVIFILSNLIFLLPLRQTFAQSKTKLIIHYAKDPNTDKDWNLWIWPFGQEGKKYEFTKTDDFGPYAVIEFQEKYDKVGFIVRTDNWDKDVAEDRFIEKFNNGIAEIWLLPGDPQIYYSKPNTTAFRKTTLGEKTKVTVHYYRYDGNYTGWNLWVWPFGKQGSGYKFTSEDKFGKVATFYVEGTEGVDKIGIITRRSTDDNQWAEKEFGDRFITKFNQDGSAEIWLAQGDERIHYSPSEIDLSPKLVSATIDDINIINVETNIPFTIKNDKKEDVSVKVDGKSLDILSVEIDKNSIMQNNTSRKLSIKLKDKLPLDKVITVEKTGFLKINATYGRVFNSSEFDKLYFYDGSDLGANYTQSSTSFKLWAPTASDVKLVFYEKWDDKQGKEFSMQKQDKGIWSYTFNGDANGFIYTYKVRIGNNWNEAVDPYAKTVTANGDKGVVIDLSATNPDKWEPNKKPTLKNAVDAIIYELHVRDLSMHPQSGITNKGKFLGLSETGTKGPNGTLTGLDHIKDLGVTHVQLLPIFDYASVDETSNKPQFNWGYDPKNYNAPEGSYSTNPFDPIARVKELKTAIQTLHDNDLRVIMDVVYNHMFSADASNFNKIVPGYFFRTGADGKLTNGSGCGNDTASERKMMRKFIIDSVTYWAKEYNIDGFRFDLMGLHDIETMNEVRKALDKIDTSIIIIGEGWNLNTALSLEEKACQKNAYKMPRIAHFNDTIRDAIKGSVFDHADPGFVNGKEYTEFKVKSGIVGGIEYSGQIYTWGRIEPDQSVVYCEAHDNNTLYDKLKFTNPDASEEQIKAMHKLAGAIVLTSQGIPFIHAGQEFMRTKQGNDNSYNASDEINMLDWMRKAENMDVVEYYKGLIKLRKEHTAFRMTTSEMIKSHLKFLETPKNVIAYTLGDNANGDSWKTIVVAFNGNDSKASIKLPYSGKWAVVVNGEKSGTDVIETFNGSNLTLPAKTAYVLYYKGKDNTVLYSAIIIGLITGVAAVYFSKRK</sequence>
<keyword evidence="10" id="KW-0812">Transmembrane</keyword>
<keyword evidence="10" id="KW-0472">Membrane</keyword>
<dbReference type="OrthoDB" id="9761875at2"/>
<evidence type="ECO:0000256" key="8">
    <source>
        <dbReference type="ARBA" id="ARBA00029618"/>
    </source>
</evidence>
<dbReference type="InterPro" id="IPR014756">
    <property type="entry name" value="Ig_E-set"/>
</dbReference>
<evidence type="ECO:0000256" key="1">
    <source>
        <dbReference type="ARBA" id="ARBA00008061"/>
    </source>
</evidence>
<dbReference type="InterPro" id="IPR005323">
    <property type="entry name" value="CBM41_pullulanase"/>
</dbReference>
<dbReference type="GO" id="GO:0051060">
    <property type="term" value="F:pullulanase activity"/>
    <property type="evidence" value="ECO:0007669"/>
    <property type="project" value="UniProtKB-EC"/>
</dbReference>
<keyword evidence="5 12" id="KW-0326">Glycosidase</keyword>
<dbReference type="InterPro" id="IPR013784">
    <property type="entry name" value="Carb-bd-like_fold"/>
</dbReference>
<gene>
    <name evidence="12" type="primary">pulA_1</name>
    <name evidence="12" type="ORF">ABG79_00735</name>
</gene>
<dbReference type="Gene3D" id="2.60.40.1180">
    <property type="entry name" value="Golgi alpha-mannosidase II"/>
    <property type="match status" value="1"/>
</dbReference>
<dbReference type="EC" id="3.2.1.41" evidence="7"/>
<dbReference type="Gene3D" id="2.60.40.1110">
    <property type="match status" value="2"/>
</dbReference>
<dbReference type="SUPFAM" id="SSF49452">
    <property type="entry name" value="Starch-binding domain-like"/>
    <property type="match status" value="2"/>
</dbReference>
<evidence type="ECO:0000313" key="12">
    <source>
        <dbReference type="EMBL" id="KRQ87397.1"/>
    </source>
</evidence>
<dbReference type="STRING" id="908809.ABG79_00735"/>
<feature type="domain" description="Glycosyl hydrolase family 13 catalytic" evidence="11">
    <location>
        <begin position="489"/>
        <end position="878"/>
    </location>
</feature>
<comment type="catalytic activity">
    <reaction evidence="6">
        <text>Hydrolysis of (1-&gt;6)-alpha-D-glucosidic linkages in pullulan, amylopectin and glycogen, and in the alpha- and beta-limit dextrins of amylopectin and glycogen.</text>
        <dbReference type="EC" id="3.2.1.41"/>
    </reaction>
</comment>
<feature type="transmembrane region" description="Helical" evidence="10">
    <location>
        <begin position="7"/>
        <end position="26"/>
    </location>
</feature>
<dbReference type="InterPro" id="IPR006047">
    <property type="entry name" value="GH13_cat_dom"/>
</dbReference>
<evidence type="ECO:0000256" key="6">
    <source>
        <dbReference type="ARBA" id="ARBA00023965"/>
    </source>
</evidence>
<dbReference type="SUPFAM" id="SSF51445">
    <property type="entry name" value="(Trans)glycosidases"/>
    <property type="match status" value="1"/>
</dbReference>
<dbReference type="AlphaFoldDB" id="A0A0R3K313"/>
<evidence type="ECO:0000256" key="4">
    <source>
        <dbReference type="ARBA" id="ARBA00022837"/>
    </source>
</evidence>
<evidence type="ECO:0000256" key="2">
    <source>
        <dbReference type="ARBA" id="ARBA00022729"/>
    </source>
</evidence>
<dbReference type="InterPro" id="IPR013783">
    <property type="entry name" value="Ig-like_fold"/>
</dbReference>
<evidence type="ECO:0000313" key="13">
    <source>
        <dbReference type="Proteomes" id="UP000052015"/>
    </source>
</evidence>
<dbReference type="Gene3D" id="3.20.20.80">
    <property type="entry name" value="Glycosidases"/>
    <property type="match status" value="1"/>
</dbReference>
<reference evidence="12 13" key="1">
    <citation type="submission" date="2015-09" db="EMBL/GenBank/DDBJ databases">
        <title>Draft genome sequence of a Caloramator mitchellensis, a moderate thermophile from the Great Artesian Basin of Australia.</title>
        <authorList>
            <person name="Patel B.K."/>
        </authorList>
    </citation>
    <scope>NUCLEOTIDE SEQUENCE [LARGE SCALE GENOMIC DNA]</scope>
    <source>
        <strain evidence="12 13">VF08</strain>
    </source>
</reference>
<dbReference type="CDD" id="cd10315">
    <property type="entry name" value="CBM41_pullulanase"/>
    <property type="match status" value="2"/>
</dbReference>
<dbReference type="Pfam" id="PF21653">
    <property type="entry name" value="pulA_all-beta"/>
    <property type="match status" value="1"/>
</dbReference>
<dbReference type="InterPro" id="IPR011840">
    <property type="entry name" value="PulA_typeI"/>
</dbReference>
<dbReference type="EMBL" id="LKHP01000003">
    <property type="protein sequence ID" value="KRQ87397.1"/>
    <property type="molecule type" value="Genomic_DNA"/>
</dbReference>
<keyword evidence="3 12" id="KW-0378">Hydrolase</keyword>
<dbReference type="InterPro" id="IPR017853">
    <property type="entry name" value="GH"/>
</dbReference>
<organism evidence="12 13">
    <name type="scientific">Caloramator mitchellensis</name>
    <dbReference type="NCBI Taxonomy" id="908809"/>
    <lineage>
        <taxon>Bacteria</taxon>
        <taxon>Bacillati</taxon>
        <taxon>Bacillota</taxon>
        <taxon>Clostridia</taxon>
        <taxon>Eubacteriales</taxon>
        <taxon>Clostridiaceae</taxon>
        <taxon>Caloramator</taxon>
    </lineage>
</organism>
<comment type="caution">
    <text evidence="12">The sequence shown here is derived from an EMBL/GenBank/DDBJ whole genome shotgun (WGS) entry which is preliminary data.</text>
</comment>
<dbReference type="SMR" id="A0A0R3K313"/>
<dbReference type="InterPro" id="IPR013780">
    <property type="entry name" value="Glyco_hydro_b"/>
</dbReference>
<dbReference type="InterPro" id="IPR004193">
    <property type="entry name" value="Glyco_hydro_13_N"/>
</dbReference>
<dbReference type="Pfam" id="PF02922">
    <property type="entry name" value="CBM_48"/>
    <property type="match status" value="1"/>
</dbReference>
<dbReference type="InterPro" id="IPR049117">
    <property type="entry name" value="pulA_all-beta"/>
</dbReference>
<accession>A0A0R3K313</accession>
<evidence type="ECO:0000259" key="11">
    <source>
        <dbReference type="SMART" id="SM00642"/>
    </source>
</evidence>
<dbReference type="SUPFAM" id="SSF81296">
    <property type="entry name" value="E set domains"/>
    <property type="match status" value="1"/>
</dbReference>